<evidence type="ECO:0000256" key="3">
    <source>
        <dbReference type="ARBA" id="ARBA00022475"/>
    </source>
</evidence>
<evidence type="ECO:0000256" key="5">
    <source>
        <dbReference type="ARBA" id="ARBA00022989"/>
    </source>
</evidence>
<evidence type="ECO:0000256" key="7">
    <source>
        <dbReference type="ARBA" id="ARBA00023136"/>
    </source>
</evidence>
<feature type="transmembrane region" description="Helical" evidence="9">
    <location>
        <begin position="20"/>
        <end position="39"/>
    </location>
</feature>
<evidence type="ECO:0000256" key="1">
    <source>
        <dbReference type="ARBA" id="ARBA00004651"/>
    </source>
</evidence>
<keyword evidence="11" id="KW-1185">Reference proteome</keyword>
<feature type="transmembrane region" description="Helical" evidence="9">
    <location>
        <begin position="242"/>
        <end position="261"/>
    </location>
</feature>
<dbReference type="Proteomes" id="UP001501302">
    <property type="component" value="Unassembled WGS sequence"/>
</dbReference>
<feature type="transmembrane region" description="Helical" evidence="9">
    <location>
        <begin position="45"/>
        <end position="62"/>
    </location>
</feature>
<evidence type="ECO:0000256" key="2">
    <source>
        <dbReference type="ARBA" id="ARBA00022448"/>
    </source>
</evidence>
<sequence>MYTRRIFPVAGVLKWTRRHIFLFLIIALIPVVLFDVVGLKWLHVPWLPLGVLGTAVAFIVSFKNNASYDRLWEARKIWGGIVNASRSWTIMVKDFIDNTHVKQVRTDAELQTIKRELVHRHVAWLTALRYQMRQDKPWEMHLKSQRSNQEFRASHFRVCEDEITVEDEIKNYLSEDEFKAVFAKGNQASQILGIQSKRLKELMDDGLIEDFRHMEMVNLLVEFYSLQGKSERIKNFPYPRQFATLNYMFVWIFIILLPFGIMEGFEVIGDHILEDLAMHEEHTSLAHRIQEFIAKHFVWFSVPFSALIAWVFHTMEVIGENTENPFEGGPNDIPITDMSRGIEIDIRQLIDDTDIPEPYIWTNDIVM</sequence>
<evidence type="ECO:0000256" key="8">
    <source>
        <dbReference type="ARBA" id="ARBA00034708"/>
    </source>
</evidence>
<evidence type="ECO:0000256" key="9">
    <source>
        <dbReference type="SAM" id="Phobius"/>
    </source>
</evidence>
<keyword evidence="4 9" id="KW-0812">Transmembrane</keyword>
<accession>A0ABP9G9S1</accession>
<reference evidence="11" key="1">
    <citation type="journal article" date="2019" name="Int. J. Syst. Evol. Microbiol.">
        <title>The Global Catalogue of Microorganisms (GCM) 10K type strain sequencing project: providing services to taxonomists for standard genome sequencing and annotation.</title>
        <authorList>
            <consortium name="The Broad Institute Genomics Platform"/>
            <consortium name="The Broad Institute Genome Sequencing Center for Infectious Disease"/>
            <person name="Wu L."/>
            <person name="Ma J."/>
        </authorList>
    </citation>
    <scope>NUCLEOTIDE SEQUENCE [LARGE SCALE GENOMIC DNA]</scope>
    <source>
        <strain evidence="11">JCM 18285</strain>
    </source>
</reference>
<dbReference type="InterPro" id="IPR044669">
    <property type="entry name" value="YneE/VCCN1/2-like"/>
</dbReference>
<dbReference type="PANTHER" id="PTHR33281:SF19">
    <property type="entry name" value="VOLTAGE-DEPENDENT ANION CHANNEL-FORMING PROTEIN YNEE"/>
    <property type="match status" value="1"/>
</dbReference>
<comment type="similarity">
    <text evidence="8">Belongs to the anion channel-forming bestrophin (TC 1.A.46) family.</text>
</comment>
<feature type="transmembrane region" description="Helical" evidence="9">
    <location>
        <begin position="292"/>
        <end position="312"/>
    </location>
</feature>
<dbReference type="RefSeq" id="WP_345189479.1">
    <property type="nucleotide sequence ID" value="NZ_BAABJJ010000001.1"/>
</dbReference>
<keyword evidence="7 9" id="KW-0472">Membrane</keyword>
<proteinExistence type="inferred from homology"/>
<keyword evidence="5 9" id="KW-1133">Transmembrane helix</keyword>
<evidence type="ECO:0000256" key="6">
    <source>
        <dbReference type="ARBA" id="ARBA00023065"/>
    </source>
</evidence>
<keyword evidence="2" id="KW-0813">Transport</keyword>
<comment type="subcellular location">
    <subcellularLocation>
        <location evidence="1">Cell membrane</location>
        <topology evidence="1">Multi-pass membrane protein</topology>
    </subcellularLocation>
</comment>
<keyword evidence="3" id="KW-1003">Cell membrane</keyword>
<dbReference type="PANTHER" id="PTHR33281">
    <property type="entry name" value="UPF0187 PROTEIN YNEE"/>
    <property type="match status" value="1"/>
</dbReference>
<evidence type="ECO:0000256" key="4">
    <source>
        <dbReference type="ARBA" id="ARBA00022692"/>
    </source>
</evidence>
<evidence type="ECO:0000313" key="10">
    <source>
        <dbReference type="EMBL" id="GAA4932363.1"/>
    </source>
</evidence>
<dbReference type="Pfam" id="PF25539">
    <property type="entry name" value="Bestrophin_2"/>
    <property type="match status" value="2"/>
</dbReference>
<protein>
    <submittedName>
        <fullName evidence="10">Bestrophin family ion channel</fullName>
    </submittedName>
</protein>
<organism evidence="10 11">
    <name type="scientific">Algibacter agarivorans</name>
    <dbReference type="NCBI Taxonomy" id="1109741"/>
    <lineage>
        <taxon>Bacteria</taxon>
        <taxon>Pseudomonadati</taxon>
        <taxon>Bacteroidota</taxon>
        <taxon>Flavobacteriia</taxon>
        <taxon>Flavobacteriales</taxon>
        <taxon>Flavobacteriaceae</taxon>
        <taxon>Algibacter</taxon>
    </lineage>
</organism>
<keyword evidence="6" id="KW-0406">Ion transport</keyword>
<dbReference type="EMBL" id="BAABJJ010000001">
    <property type="protein sequence ID" value="GAA4932363.1"/>
    <property type="molecule type" value="Genomic_DNA"/>
</dbReference>
<evidence type="ECO:0000313" key="11">
    <source>
        <dbReference type="Proteomes" id="UP001501302"/>
    </source>
</evidence>
<gene>
    <name evidence="10" type="ORF">GCM10023314_00830</name>
</gene>
<name>A0ABP9G9S1_9FLAO</name>
<comment type="caution">
    <text evidence="10">The sequence shown here is derived from an EMBL/GenBank/DDBJ whole genome shotgun (WGS) entry which is preliminary data.</text>
</comment>